<sequence length="92" mass="10533">MSHYFRDEPEIVPVEEVRPGLFERLGQALRWIAEMPKRRAVMDELNMLSDHELADIGLTRAELPRVFDPGFAAERAAQRDSARLQHGLTSAF</sequence>
<evidence type="ECO:0000259" key="1">
    <source>
        <dbReference type="Pfam" id="PF06568"/>
    </source>
</evidence>
<dbReference type="EMBL" id="VWPK01000005">
    <property type="protein sequence ID" value="KAA5613729.1"/>
    <property type="molecule type" value="Genomic_DNA"/>
</dbReference>
<dbReference type="Pfam" id="PF06568">
    <property type="entry name" value="YjiS-like"/>
    <property type="match status" value="1"/>
</dbReference>
<dbReference type="OrthoDB" id="8116725at2"/>
<accession>A0A5M6J0J9</accession>
<dbReference type="Proteomes" id="UP000325255">
    <property type="component" value="Unassembled WGS sequence"/>
</dbReference>
<reference evidence="2 3" key="1">
    <citation type="submission" date="2019-09" db="EMBL/GenBank/DDBJ databases">
        <title>Genome sequence of Rhodovastum atsumiense, a diverse member of the Acetobacteraceae family of non-sulfur purple photosynthetic bacteria.</title>
        <authorList>
            <person name="Meyer T."/>
            <person name="Kyndt J."/>
        </authorList>
    </citation>
    <scope>NUCLEOTIDE SEQUENCE [LARGE SCALE GENOMIC DNA]</scope>
    <source>
        <strain evidence="2 3">DSM 21279</strain>
    </source>
</reference>
<proteinExistence type="predicted"/>
<organism evidence="2 3">
    <name type="scientific">Rhodovastum atsumiense</name>
    <dbReference type="NCBI Taxonomy" id="504468"/>
    <lineage>
        <taxon>Bacteria</taxon>
        <taxon>Pseudomonadati</taxon>
        <taxon>Pseudomonadota</taxon>
        <taxon>Alphaproteobacteria</taxon>
        <taxon>Acetobacterales</taxon>
        <taxon>Acetobacteraceae</taxon>
        <taxon>Rhodovastum</taxon>
    </lineage>
</organism>
<gene>
    <name evidence="2" type="ORF">F1189_04065</name>
</gene>
<evidence type="ECO:0000313" key="2">
    <source>
        <dbReference type="EMBL" id="KAA5613729.1"/>
    </source>
</evidence>
<dbReference type="InterPro" id="IPR009506">
    <property type="entry name" value="YjiS-like"/>
</dbReference>
<dbReference type="AlphaFoldDB" id="A0A5M6J0J9"/>
<feature type="domain" description="YjiS-like" evidence="1">
    <location>
        <begin position="32"/>
        <end position="63"/>
    </location>
</feature>
<name>A0A5M6J0J9_9PROT</name>
<comment type="caution">
    <text evidence="2">The sequence shown here is derived from an EMBL/GenBank/DDBJ whole genome shotgun (WGS) entry which is preliminary data.</text>
</comment>
<evidence type="ECO:0000313" key="3">
    <source>
        <dbReference type="Proteomes" id="UP000325255"/>
    </source>
</evidence>
<protein>
    <submittedName>
        <fullName evidence="2">DUF1127 domain-containing protein</fullName>
    </submittedName>
</protein>
<keyword evidence="3" id="KW-1185">Reference proteome</keyword>